<reference evidence="1 2" key="1">
    <citation type="submission" date="2016-06" db="EMBL/GenBank/DDBJ databases">
        <authorList>
            <person name="Kjaerup R.B."/>
            <person name="Dalgaard T.S."/>
            <person name="Juul-Madsen H.R."/>
        </authorList>
    </citation>
    <scope>NUCLEOTIDE SEQUENCE [LARGE SCALE GENOMIC DNA]</scope>
    <source>
        <strain evidence="1 2">DSM 43904</strain>
    </source>
</reference>
<protein>
    <submittedName>
        <fullName evidence="1">Uncharacterized protein</fullName>
    </submittedName>
</protein>
<dbReference type="Proteomes" id="UP000198217">
    <property type="component" value="Chromosome I"/>
</dbReference>
<dbReference type="AlphaFoldDB" id="A0A1C5HIH7"/>
<proteinExistence type="predicted"/>
<keyword evidence="2" id="KW-1185">Reference proteome</keyword>
<sequence>MAAADASVTHRAMDGRRFLLTGPLDLSAPFTSVVEMTVAGRLHELTAGPVGLADDLAAELGVTDFDEELAYQGGTLLTARVRSHDPQIRLDEERLVAAWRGRRYCFLTQLYGGSTASLLAVLRTLRITEYDDGLAVRPQARAGSRYAAPATVLKQVPGLGLLDMTPLTAERARQLPSWRGLSTRAGELFRDTLSDGRPYFVLAATDTWVTVLPLADTVVDRVPDLVSRLRVQLGG</sequence>
<dbReference type="EMBL" id="LT607750">
    <property type="protein sequence ID" value="SCG45800.1"/>
    <property type="molecule type" value="Genomic_DNA"/>
</dbReference>
<organism evidence="1 2">
    <name type="scientific">Micromonospora echinaurantiaca</name>
    <dbReference type="NCBI Taxonomy" id="47857"/>
    <lineage>
        <taxon>Bacteria</taxon>
        <taxon>Bacillati</taxon>
        <taxon>Actinomycetota</taxon>
        <taxon>Actinomycetes</taxon>
        <taxon>Micromonosporales</taxon>
        <taxon>Micromonosporaceae</taxon>
        <taxon>Micromonospora</taxon>
    </lineage>
</organism>
<gene>
    <name evidence="1" type="ORF">GA0070609_1681</name>
</gene>
<evidence type="ECO:0000313" key="1">
    <source>
        <dbReference type="EMBL" id="SCG45800.1"/>
    </source>
</evidence>
<accession>A0A1C5HIH7</accession>
<evidence type="ECO:0000313" key="2">
    <source>
        <dbReference type="Proteomes" id="UP000198217"/>
    </source>
</evidence>
<name>A0A1C5HIH7_9ACTN</name>